<accession>A0A834ZGG6</accession>
<feature type="region of interest" description="Disordered" evidence="1">
    <location>
        <begin position="1545"/>
        <end position="1680"/>
    </location>
</feature>
<dbReference type="Proteomes" id="UP000655225">
    <property type="component" value="Unassembled WGS sequence"/>
</dbReference>
<feature type="region of interest" description="Disordered" evidence="1">
    <location>
        <begin position="551"/>
        <end position="572"/>
    </location>
</feature>
<feature type="compositionally biased region" description="Basic and acidic residues" evidence="1">
    <location>
        <begin position="1506"/>
        <end position="1516"/>
    </location>
</feature>
<feature type="compositionally biased region" description="Polar residues" evidence="1">
    <location>
        <begin position="1362"/>
        <end position="1373"/>
    </location>
</feature>
<dbReference type="InterPro" id="IPR003169">
    <property type="entry name" value="GYF"/>
</dbReference>
<feature type="compositionally biased region" description="Polar residues" evidence="1">
    <location>
        <begin position="1721"/>
        <end position="1745"/>
    </location>
</feature>
<feature type="region of interest" description="Disordered" evidence="1">
    <location>
        <begin position="1193"/>
        <end position="1384"/>
    </location>
</feature>
<feature type="region of interest" description="Disordered" evidence="1">
    <location>
        <begin position="362"/>
        <end position="387"/>
    </location>
</feature>
<feature type="compositionally biased region" description="Basic and acidic residues" evidence="1">
    <location>
        <begin position="135"/>
        <end position="195"/>
    </location>
</feature>
<feature type="region of interest" description="Disordered" evidence="1">
    <location>
        <begin position="399"/>
        <end position="441"/>
    </location>
</feature>
<feature type="region of interest" description="Disordered" evidence="1">
    <location>
        <begin position="1699"/>
        <end position="1749"/>
    </location>
</feature>
<feature type="compositionally biased region" description="Basic and acidic residues" evidence="1">
    <location>
        <begin position="66"/>
        <end position="126"/>
    </location>
</feature>
<feature type="region of interest" description="Disordered" evidence="1">
    <location>
        <begin position="51"/>
        <end position="239"/>
    </location>
</feature>
<feature type="region of interest" description="Disordered" evidence="1">
    <location>
        <begin position="1478"/>
        <end position="1531"/>
    </location>
</feature>
<feature type="compositionally biased region" description="Basic and acidic residues" evidence="1">
    <location>
        <begin position="551"/>
        <end position="564"/>
    </location>
</feature>
<sequence>MRFVFCFCLTSAEMEGSDNPIPLSPQWLLQKAGENKPGIISGENHLSQYPGYTVHSDISKPSGNGEEIHGTEKKRDVFRPNLHDTESGRRDRWRDEERDTNPSIRRDRWREGDKELSDTRKVDRWTENSSTRNSGEARRAPSERWTDTSNRESNFDQRRESKWNTRWGPDDKESESWREKWLDTSRDGEVPRDKVLSYSTNHGKDDREGDQYRPWRSNSSQSRGRGELPPHQILTPNKQIPTFSYGRARGENAPPTFSIGRGRISSGGSSVSSIFPHSHSSGTVLDKGENAHGDPSPLRYSRTKLLDVYRMTDIRSYKKPLDCLVEVPSLTQAQPLDPHALSAPTPEELVILKGIDKGDIVSSDMPQISKDGSVGRNSTDVAQSRRTKLGSIEDLSSAIDDYKDEKDDNSKGGYSNYSGNPSYEKHVHPYGSDSKLETSQNLQSYPDKKFNVEGTSSTQIIGTQYLYLSCVFYTGVISSIHSLGVLCAALRAYGASHKKADVMAVNRDMSMQGSSDRPSIPWRSQSLAEHSHVGSHDWRDFPSDVRLRTSEIGESHPQKDRDTEWQNNSVDPSSYYQDEPKWQVGEGFHSDISRDSILKRQPSAVLDREQEARKFLPLPSPEDLSLYYKDPRGEIQGPFSGSDLIGWFDAGYFGIDLKVRLANASPDTPFSLLGDVMPHLRAKARPPPGFGVPKQNDITDTLSRPNSSSFGKLNAGSSEIDIIKNEPRYRHESVTEAENRFLKSLMSGNMSSSPLEKLDLSEGLQGHIGSNSGGMSPSGVESGNNLYLLAKRMSLEQQKSVPNPHTYWPGRDAASMVPKVETVPDSPTPHSKLLPPVADSPCQLPHPQNVDLMSILQGVSDKSSSFAVNNGVSGWSNFPIQGGLDLRQDKTEMHHSQHFTPQAAYSIQQQRLQPQNQPSLTNVLAQAVDHPSSILTPEALLSSGLPQDPHILSKLQQQYLLQLHSQAPVLTQMSLLDKLLLLKQQQKQEEQQQLLRQQHLLSQVLSEHQSHQHFGESSYVQLQAAAIPSGNVPVDHIGLRPQHEVFQINSQIPVSNMQDGHTTNFSKFPSEVSQDVSVNSEASTLHLPHQFFENNTHSKGWSASVLEQNDNTHQKDSLVVPATVGGLPSSKVMEKSSHEPPVAHKHVLVSDGCGPLTQEQTSQNTWRTNEQPVAVLTAGAATGFVPSECLEIPVPKPSSESGENGISMPKRINDVKVQPADLLEEPQVQRERYNSESPMVKEVKNVEVREVKKASEKKTRKQKTSKAHSSSQQAKGVSQTSSLQKSKQSEIEGTFVADTNPETHIGAGETLHGTSPLKTGDTKSGIYTVETKGSQQDKSLLPRSIPCEEVETVEGKGESSEAESISVQKTQTHPGHRAWKPAPGLKAKSLLEIQQEEQRKAHIEMIFSDISMSANSMSSSTPWAGVVANSEPKISRDNNQDPGRAQLILGKPESALNPKNKKSQLHDLLAEEVLAKSNERVMEDPDNASGLPSQPIMTTQDDSVADDDKFIEAKDTKKSRKKSAKSKGVGVKASVPIASTDVYVTSSPIEKGKSSRQIQQEKEVLPAPPSGPSLADFVPWKGELANPSPAPAWSTDSGKLCKPTSLRDIQKEQGKKVPSVQHQTQIATPQKIQSSQLTRGSGPSWPLSGSSPSKAASPIQISSLASARSKSKGEDDLFWGPLDQSKQEAKQSDFLSFANQQSSWGTKSTPVKGTLGGIPSRQKSAGSRPTDHSLSFTPAAGQSSLKGKRDAITRHSEAMDFRDWCERESVRLTGTKDTSFLEFCLKQSTTEAETLLIENLGSYDPDHEFIDKFLNYKELLSADVLEIAFQTRNDRKVTGFGAGDVNTDNVGGEDLDLDMADGSTKGGGKKKGKKGKKVSSMVLGFNVVSNRIMMGEIQTAED</sequence>
<feature type="compositionally biased region" description="Polar residues" evidence="1">
    <location>
        <begin position="1699"/>
        <end position="1711"/>
    </location>
</feature>
<dbReference type="PANTHER" id="PTHR47471:SF1">
    <property type="entry name" value="PROTEIN ESSENTIAL FOR POTEXVIRUS ACCUMULATION 1"/>
    <property type="match status" value="1"/>
</dbReference>
<feature type="compositionally biased region" description="Basic and acidic residues" evidence="1">
    <location>
        <begin position="202"/>
        <end position="213"/>
    </location>
</feature>
<dbReference type="SMART" id="SM00444">
    <property type="entry name" value="GYF"/>
    <property type="match status" value="1"/>
</dbReference>
<comment type="caution">
    <text evidence="3">The sequence shown here is derived from an EMBL/GenBank/DDBJ whole genome shotgun (WGS) entry which is preliminary data.</text>
</comment>
<dbReference type="PANTHER" id="PTHR47471">
    <property type="entry name" value="GYF DOMAIN-CONTAINING PROTEIN"/>
    <property type="match status" value="1"/>
</dbReference>
<gene>
    <name evidence="3" type="ORF">HHK36_008508</name>
</gene>
<dbReference type="InterPro" id="IPR035445">
    <property type="entry name" value="GYF-like_dom_sf"/>
</dbReference>
<feature type="compositionally biased region" description="Polar residues" evidence="1">
    <location>
        <begin position="1659"/>
        <end position="1668"/>
    </location>
</feature>
<feature type="compositionally biased region" description="Polar residues" evidence="1">
    <location>
        <begin position="412"/>
        <end position="421"/>
    </location>
</feature>
<evidence type="ECO:0000259" key="2">
    <source>
        <dbReference type="PROSITE" id="PS50829"/>
    </source>
</evidence>
<evidence type="ECO:0000313" key="3">
    <source>
        <dbReference type="EMBL" id="KAF8406421.1"/>
    </source>
</evidence>
<feature type="domain" description="GYF" evidence="2">
    <location>
        <begin position="623"/>
        <end position="674"/>
    </location>
</feature>
<dbReference type="CDD" id="cd00072">
    <property type="entry name" value="GYF"/>
    <property type="match status" value="1"/>
</dbReference>
<evidence type="ECO:0000313" key="4">
    <source>
        <dbReference type="Proteomes" id="UP000655225"/>
    </source>
</evidence>
<feature type="compositionally biased region" description="Polar residues" evidence="1">
    <location>
        <begin position="375"/>
        <end position="384"/>
    </location>
</feature>
<dbReference type="Pfam" id="PF02213">
    <property type="entry name" value="GYF"/>
    <property type="match status" value="1"/>
</dbReference>
<reference evidence="3 4" key="1">
    <citation type="submission" date="2020-04" db="EMBL/GenBank/DDBJ databases">
        <title>Plant Genome Project.</title>
        <authorList>
            <person name="Zhang R.-G."/>
        </authorList>
    </citation>
    <scope>NUCLEOTIDE SEQUENCE [LARGE SCALE GENOMIC DNA]</scope>
    <source>
        <strain evidence="3">YNK0</strain>
        <tissue evidence="3">Leaf</tissue>
    </source>
</reference>
<feature type="compositionally biased region" description="Basic and acidic residues" evidence="1">
    <location>
        <begin position="1227"/>
        <end position="1257"/>
    </location>
</feature>
<evidence type="ECO:0000256" key="1">
    <source>
        <dbReference type="SAM" id="MobiDB-lite"/>
    </source>
</evidence>
<dbReference type="EMBL" id="JABCRI010000005">
    <property type="protein sequence ID" value="KAF8406421.1"/>
    <property type="molecule type" value="Genomic_DNA"/>
</dbReference>
<feature type="compositionally biased region" description="Polar residues" evidence="1">
    <location>
        <begin position="1490"/>
        <end position="1502"/>
    </location>
</feature>
<dbReference type="Gene3D" id="3.30.1490.40">
    <property type="match status" value="1"/>
</dbReference>
<proteinExistence type="predicted"/>
<dbReference type="SUPFAM" id="SSF55277">
    <property type="entry name" value="GYF domain"/>
    <property type="match status" value="1"/>
</dbReference>
<feature type="region of interest" description="Disordered" evidence="1">
    <location>
        <begin position="1431"/>
        <end position="1463"/>
    </location>
</feature>
<feature type="compositionally biased region" description="Polar residues" evidence="1">
    <location>
        <begin position="1620"/>
        <end position="1639"/>
    </location>
</feature>
<dbReference type="OMA" id="DWNDPSA"/>
<dbReference type="OrthoDB" id="6415790at2759"/>
<protein>
    <recommendedName>
        <fullName evidence="2">GYF domain-containing protein</fullName>
    </recommendedName>
</protein>
<feature type="compositionally biased region" description="Basic and acidic residues" evidence="1">
    <location>
        <begin position="400"/>
        <end position="410"/>
    </location>
</feature>
<dbReference type="PROSITE" id="PS50829">
    <property type="entry name" value="GYF"/>
    <property type="match status" value="1"/>
</dbReference>
<organism evidence="3 4">
    <name type="scientific">Tetracentron sinense</name>
    <name type="common">Spur-leaf</name>
    <dbReference type="NCBI Taxonomy" id="13715"/>
    <lineage>
        <taxon>Eukaryota</taxon>
        <taxon>Viridiplantae</taxon>
        <taxon>Streptophyta</taxon>
        <taxon>Embryophyta</taxon>
        <taxon>Tracheophyta</taxon>
        <taxon>Spermatophyta</taxon>
        <taxon>Magnoliopsida</taxon>
        <taxon>Trochodendrales</taxon>
        <taxon>Trochodendraceae</taxon>
        <taxon>Tetracentron</taxon>
    </lineage>
</organism>
<feature type="region of interest" description="Disordered" evidence="1">
    <location>
        <begin position="1856"/>
        <end position="1875"/>
    </location>
</feature>
<name>A0A834ZGG6_TETSI</name>
<feature type="compositionally biased region" description="Low complexity" evidence="1">
    <location>
        <begin position="1640"/>
        <end position="1653"/>
    </location>
</feature>
<feature type="compositionally biased region" description="Polar residues" evidence="1">
    <location>
        <begin position="1267"/>
        <end position="1277"/>
    </location>
</feature>
<keyword evidence="4" id="KW-1185">Reference proteome</keyword>